<evidence type="ECO:0000313" key="3">
    <source>
        <dbReference type="Proteomes" id="UP000510927"/>
    </source>
</evidence>
<organism evidence="2 3">
    <name type="scientific">Escherichia fergusonii</name>
    <dbReference type="NCBI Taxonomy" id="564"/>
    <lineage>
        <taxon>Bacteria</taxon>
        <taxon>Pseudomonadati</taxon>
        <taxon>Pseudomonadota</taxon>
        <taxon>Gammaproteobacteria</taxon>
        <taxon>Enterobacterales</taxon>
        <taxon>Enterobacteriaceae</taxon>
        <taxon>Escherichia</taxon>
    </lineage>
</organism>
<dbReference type="RefSeq" id="WP_181203229.1">
    <property type="nucleotide sequence ID" value="NZ_CP055675.1"/>
</dbReference>
<dbReference type="InterPro" id="IPR050879">
    <property type="entry name" value="Acyltransferase_3"/>
</dbReference>
<keyword evidence="2" id="KW-0808">Transferase</keyword>
<feature type="domain" description="Acyltransferase 3" evidence="1">
    <location>
        <begin position="39"/>
        <end position="350"/>
    </location>
</feature>
<gene>
    <name evidence="2" type="ORF">HVY52_06110</name>
</gene>
<sequence>MTNQFALAIAISCIMIAMVMFSSPVFRFLDDDTQLKRSNSLDGMRFILASFVIFHHMDCFYSFYTTGKWAPISYFLFAAGKYSVALFFMTTAYLFWGKIRIKDSIDWISLYKGRVLRIIPLAMFSSMVAIILLFIFTKPFPIENTPVSNILSWFDGSIWDSKPPVTTMQKPTIALAGVTWTLKWEWMFYFTLPALFFFNKRPFEITIILFAFSIYIMPNITKDAYLWSFFFAGMLCREIKEKIELTKINAEFLLISSIILIIAVNPTLFRVPGTIFLAFIFFSIISGGSLWGLLKTKAAIRLGTISYSLYLTQGLILFPAYNLYIDNNKLALDTSYFIFINICFVFICIFSSVTYHYIEIPFMKRSSFIHRKTIQITENTNIVK</sequence>
<dbReference type="GO" id="GO:0000271">
    <property type="term" value="P:polysaccharide biosynthetic process"/>
    <property type="evidence" value="ECO:0007669"/>
    <property type="project" value="TreeGrafter"/>
</dbReference>
<dbReference type="PANTHER" id="PTHR23028:SF53">
    <property type="entry name" value="ACYL_TRANSF_3 DOMAIN-CONTAINING PROTEIN"/>
    <property type="match status" value="1"/>
</dbReference>
<evidence type="ECO:0000259" key="1">
    <source>
        <dbReference type="Pfam" id="PF01757"/>
    </source>
</evidence>
<evidence type="ECO:0000313" key="2">
    <source>
        <dbReference type="EMBL" id="QLM99393.1"/>
    </source>
</evidence>
<dbReference type="Pfam" id="PF01757">
    <property type="entry name" value="Acyl_transf_3"/>
    <property type="match status" value="1"/>
</dbReference>
<reference evidence="2 3" key="1">
    <citation type="submission" date="2020-06" db="EMBL/GenBank/DDBJ databases">
        <title>REHAB project genomes.</title>
        <authorList>
            <person name="Shaw L.P."/>
        </authorList>
    </citation>
    <scope>NUCLEOTIDE SEQUENCE [LARGE SCALE GENOMIC DNA]</scope>
    <source>
        <strain evidence="2 3">RHB28-C13</strain>
    </source>
</reference>
<dbReference type="EMBL" id="CP055675">
    <property type="protein sequence ID" value="QLM99393.1"/>
    <property type="molecule type" value="Genomic_DNA"/>
</dbReference>
<keyword evidence="2" id="KW-0012">Acyltransferase</keyword>
<dbReference type="Proteomes" id="UP000510927">
    <property type="component" value="Chromosome"/>
</dbReference>
<proteinExistence type="predicted"/>
<dbReference type="GO" id="GO:0016747">
    <property type="term" value="F:acyltransferase activity, transferring groups other than amino-acyl groups"/>
    <property type="evidence" value="ECO:0007669"/>
    <property type="project" value="InterPro"/>
</dbReference>
<accession>A0A7W3I1R3</accession>
<dbReference type="PANTHER" id="PTHR23028">
    <property type="entry name" value="ACETYLTRANSFERASE"/>
    <property type="match status" value="1"/>
</dbReference>
<dbReference type="AlphaFoldDB" id="A0A7W3I1R3"/>
<name>A0A7W3I1R3_ESCFE</name>
<protein>
    <submittedName>
        <fullName evidence="2">Acyltransferase</fullName>
    </submittedName>
</protein>
<dbReference type="InterPro" id="IPR002656">
    <property type="entry name" value="Acyl_transf_3_dom"/>
</dbReference>
<dbReference type="GO" id="GO:0016020">
    <property type="term" value="C:membrane"/>
    <property type="evidence" value="ECO:0007669"/>
    <property type="project" value="TreeGrafter"/>
</dbReference>